<organism evidence="3 4">
    <name type="scientific">Lucilia cuprina</name>
    <name type="common">Green bottle fly</name>
    <name type="synonym">Australian sheep blowfly</name>
    <dbReference type="NCBI Taxonomy" id="7375"/>
    <lineage>
        <taxon>Eukaryota</taxon>
        <taxon>Metazoa</taxon>
        <taxon>Ecdysozoa</taxon>
        <taxon>Arthropoda</taxon>
        <taxon>Hexapoda</taxon>
        <taxon>Insecta</taxon>
        <taxon>Pterygota</taxon>
        <taxon>Neoptera</taxon>
        <taxon>Endopterygota</taxon>
        <taxon>Diptera</taxon>
        <taxon>Brachycera</taxon>
        <taxon>Muscomorpha</taxon>
        <taxon>Oestroidea</taxon>
        <taxon>Calliphoridae</taxon>
        <taxon>Luciliinae</taxon>
        <taxon>Lucilia</taxon>
    </lineage>
</organism>
<dbReference type="GO" id="GO:1902017">
    <property type="term" value="P:regulation of cilium assembly"/>
    <property type="evidence" value="ECO:0007669"/>
    <property type="project" value="InterPro"/>
</dbReference>
<dbReference type="GO" id="GO:0051299">
    <property type="term" value="P:centrosome separation"/>
    <property type="evidence" value="ECO:0007669"/>
    <property type="project" value="TreeGrafter"/>
</dbReference>
<keyword evidence="4" id="KW-1185">Reference proteome</keyword>
<feature type="coiled-coil region" evidence="1">
    <location>
        <begin position="285"/>
        <end position="618"/>
    </location>
</feature>
<evidence type="ECO:0000256" key="2">
    <source>
        <dbReference type="SAM" id="MobiDB-lite"/>
    </source>
</evidence>
<proteinExistence type="predicted"/>
<evidence type="ECO:0000313" key="3">
    <source>
        <dbReference type="EMBL" id="KNC34379.1"/>
    </source>
</evidence>
<dbReference type="GO" id="GO:0007099">
    <property type="term" value="P:centriole replication"/>
    <property type="evidence" value="ECO:0007669"/>
    <property type="project" value="InterPro"/>
</dbReference>
<accession>A0A0L0CSL7</accession>
<dbReference type="Proteomes" id="UP000037069">
    <property type="component" value="Unassembled WGS sequence"/>
</dbReference>
<comment type="caution">
    <text evidence="3">The sequence shown here is derived from an EMBL/GenBank/DDBJ whole genome shotgun (WGS) entry which is preliminary data.</text>
</comment>
<evidence type="ECO:0008006" key="5">
    <source>
        <dbReference type="Google" id="ProtNLM"/>
    </source>
</evidence>
<dbReference type="PANTHER" id="PTHR34439:SF1">
    <property type="entry name" value="CENTROBIN"/>
    <property type="match status" value="1"/>
</dbReference>
<evidence type="ECO:0000256" key="1">
    <source>
        <dbReference type="SAM" id="Coils"/>
    </source>
</evidence>
<dbReference type="EMBL" id="JRES01000080">
    <property type="protein sequence ID" value="KNC34379.1"/>
    <property type="molecule type" value="Genomic_DNA"/>
</dbReference>
<gene>
    <name evidence="3" type="ORF">FF38_05921</name>
</gene>
<evidence type="ECO:0000313" key="4">
    <source>
        <dbReference type="Proteomes" id="UP000037069"/>
    </source>
</evidence>
<dbReference type="GO" id="GO:0005814">
    <property type="term" value="C:centriole"/>
    <property type="evidence" value="ECO:0007669"/>
    <property type="project" value="TreeGrafter"/>
</dbReference>
<dbReference type="AlphaFoldDB" id="A0A0L0CSL7"/>
<name>A0A0L0CSL7_LUCCU</name>
<reference evidence="3 4" key="1">
    <citation type="journal article" date="2015" name="Nat. Commun.">
        <title>Lucilia cuprina genome unlocks parasitic fly biology to underpin future interventions.</title>
        <authorList>
            <person name="Anstead C.A."/>
            <person name="Korhonen P.K."/>
            <person name="Young N.D."/>
            <person name="Hall R.S."/>
            <person name="Jex A.R."/>
            <person name="Murali S.C."/>
            <person name="Hughes D.S."/>
            <person name="Lee S.F."/>
            <person name="Perry T."/>
            <person name="Stroehlein A.J."/>
            <person name="Ansell B.R."/>
            <person name="Breugelmans B."/>
            <person name="Hofmann A."/>
            <person name="Qu J."/>
            <person name="Dugan S."/>
            <person name="Lee S.L."/>
            <person name="Chao H."/>
            <person name="Dinh H."/>
            <person name="Han Y."/>
            <person name="Doddapaneni H.V."/>
            <person name="Worley K.C."/>
            <person name="Muzny D.M."/>
            <person name="Ioannidis P."/>
            <person name="Waterhouse R.M."/>
            <person name="Zdobnov E.M."/>
            <person name="James P.J."/>
            <person name="Bagnall N.H."/>
            <person name="Kotze A.C."/>
            <person name="Gibbs R.A."/>
            <person name="Richards S."/>
            <person name="Batterham P."/>
            <person name="Gasser R.B."/>
        </authorList>
    </citation>
    <scope>NUCLEOTIDE SEQUENCE [LARGE SCALE GENOMIC DNA]</scope>
    <source>
        <strain evidence="3 4">LS</strain>
        <tissue evidence="3">Full body</tissue>
    </source>
</reference>
<protein>
    <recommendedName>
        <fullName evidence="5">Centrobin</fullName>
    </recommendedName>
</protein>
<dbReference type="OMA" id="HQKQKTR"/>
<dbReference type="OrthoDB" id="8190486at2759"/>
<dbReference type="InterPro" id="IPR038923">
    <property type="entry name" value="Centrobin"/>
</dbReference>
<sequence>MSDSDDTDILLLIPPNYYLTNAEEEILFDDIKVLHQRQYTSLQELNAQERQYQQRLTRRDLTREFQAMDLADCKKDDALAMPPPMAPPPTAAYQFLPPARKTELNHINARLHNLEREDMVYCDNPSDISSISTNTVRTQFGPSKANREPVGMVHSTPKYINSSFKEQQPPAKKLNKRDKEDGVLLEIDNFLLNDGVVQNNANYWQQRHSEDYRLESQLPEDAFSDLRENRQTQANSLPTAMHTLPLEKTNCYQMSKADNNLISLSEIWGKSGQATAIATSSQSNLKEEQLRRQHLEKTIRQLQARLLEYQQRLSVAIEVDRTKDNALNNAQMENKSLNQELQQLRKNVQDSEQQRKLYDEKLESLQKELAQAVSLASKFQDKNEKLEQELSNCSRKTNEYCNQYKQKMEDLEIKAHACKRSEELAINELHKLRDKYAKSEHLYEKTKLRCEELEKENTTLRHQKDMLQEYHQKQKTRADNLDTQRKSLQESLAHLTENESTLRKKLELQQKTLKSHYQQQLENVVAQKLKEFQEQLDRTEETLKSEARERERLIAERAVKQLELINEKNELELNLLQEKHNEEVELYRIQLANASKKIDDMEMKLNIYKSKRADIAEKLHNVMETQWQKALEILTSPHNLTRTTHNETTDQESSSPDNNDTHNKAIYQAHKNQQHHDFETPKSSKKENNLNLLHKQEASPKDKLQAYIELLLSKSPTDFDKLDEILALTTKAKECKDKMEKSAKRYCHSKPPWKA</sequence>
<dbReference type="GO" id="GO:0005813">
    <property type="term" value="C:centrosome"/>
    <property type="evidence" value="ECO:0007669"/>
    <property type="project" value="TreeGrafter"/>
</dbReference>
<dbReference type="PANTHER" id="PTHR34439">
    <property type="entry name" value="CENTROBIN"/>
    <property type="match status" value="1"/>
</dbReference>
<keyword evidence="1" id="KW-0175">Coiled coil</keyword>
<dbReference type="GO" id="GO:1902410">
    <property type="term" value="P:mitotic cytokinetic process"/>
    <property type="evidence" value="ECO:0007669"/>
    <property type="project" value="TreeGrafter"/>
</dbReference>
<feature type="region of interest" description="Disordered" evidence="2">
    <location>
        <begin position="640"/>
        <end position="662"/>
    </location>
</feature>